<dbReference type="SMART" id="SM00020">
    <property type="entry name" value="Tryp_SPc"/>
    <property type="match status" value="1"/>
</dbReference>
<comment type="caution">
    <text evidence="3">The sequence shown here is derived from an EMBL/GenBank/DDBJ whole genome shotgun (WGS) entry which is preliminary data.</text>
</comment>
<dbReference type="InterPro" id="IPR050430">
    <property type="entry name" value="Peptidase_S1"/>
</dbReference>
<feature type="domain" description="Peptidase S1" evidence="2">
    <location>
        <begin position="1"/>
        <end position="213"/>
    </location>
</feature>
<accession>A0AAD5DSQ2</accession>
<dbReference type="Gene3D" id="2.40.10.10">
    <property type="entry name" value="Trypsin-like serine proteases"/>
    <property type="match status" value="1"/>
</dbReference>
<dbReference type="GO" id="GO:0004252">
    <property type="term" value="F:serine-type endopeptidase activity"/>
    <property type="evidence" value="ECO:0007669"/>
    <property type="project" value="InterPro"/>
</dbReference>
<dbReference type="Proteomes" id="UP001205105">
    <property type="component" value="Unassembled WGS sequence"/>
</dbReference>
<proteinExistence type="predicted"/>
<sequence>MRTQDKPADYEQFLTQQTAVHPKFKSGFTDPVTTDLMNNDVALLLLPQASTMPVMKLVGPTNKPTLPVKAGTVLTSIGWGVNGYTPNPNPPPADNPTLPQPLQMIRQKMLRLDQCQARKGSGDWADRQNPPVSHNVQYNFATNAMICASRDTWPVGGTCQGDSGGPLFVAGASAAEDYQVGTVSWGSVPCNVNPTDVYANLGQLFNWIDATVFVWTGDHLTPWAPVEPCKQDPAKGCATCRPAPNQNKCATCTNPAYIVNAAGKASGVQSWHAQPCVPAPFRPVTGKMLADNRAVGFYGQRITYKGAIGEPVDIVSAAPFWVLNGRLVRGSRWSTRALGTVHWAYNNVVDVGISNGRMVVTVNGRLQRPGPVLAVAAAGTSGQEKCNYHPDRCYNGWCDSRRVDILHPAITIAITQPYMRSGRSGRFANWLEVEVVIKAQPKQQLTGYLGETILFTGK</sequence>
<keyword evidence="1" id="KW-1015">Disulfide bond</keyword>
<dbReference type="PROSITE" id="PS00135">
    <property type="entry name" value="TRYPSIN_SER"/>
    <property type="match status" value="1"/>
</dbReference>
<dbReference type="InterPro" id="IPR009003">
    <property type="entry name" value="Peptidase_S1_PA"/>
</dbReference>
<gene>
    <name evidence="3" type="ORF">COHA_003331</name>
</gene>
<dbReference type="EMBL" id="JADXDR010000044">
    <property type="protein sequence ID" value="KAI7842997.1"/>
    <property type="molecule type" value="Genomic_DNA"/>
</dbReference>
<dbReference type="GO" id="GO:0006508">
    <property type="term" value="P:proteolysis"/>
    <property type="evidence" value="ECO:0007669"/>
    <property type="project" value="InterPro"/>
</dbReference>
<organism evidence="3 4">
    <name type="scientific">Chlorella ohadii</name>
    <dbReference type="NCBI Taxonomy" id="2649997"/>
    <lineage>
        <taxon>Eukaryota</taxon>
        <taxon>Viridiplantae</taxon>
        <taxon>Chlorophyta</taxon>
        <taxon>core chlorophytes</taxon>
        <taxon>Trebouxiophyceae</taxon>
        <taxon>Chlorellales</taxon>
        <taxon>Chlorellaceae</taxon>
        <taxon>Chlorella clade</taxon>
        <taxon>Chlorella</taxon>
    </lineage>
</organism>
<evidence type="ECO:0000259" key="2">
    <source>
        <dbReference type="PROSITE" id="PS50240"/>
    </source>
</evidence>
<dbReference type="PANTHER" id="PTHR24276">
    <property type="entry name" value="POLYSERASE-RELATED"/>
    <property type="match status" value="1"/>
</dbReference>
<evidence type="ECO:0000313" key="3">
    <source>
        <dbReference type="EMBL" id="KAI7842997.1"/>
    </source>
</evidence>
<dbReference type="PANTHER" id="PTHR24276:SF91">
    <property type="entry name" value="AT26814P-RELATED"/>
    <property type="match status" value="1"/>
</dbReference>
<dbReference type="Pfam" id="PF00089">
    <property type="entry name" value="Trypsin"/>
    <property type="match status" value="1"/>
</dbReference>
<evidence type="ECO:0000313" key="4">
    <source>
        <dbReference type="Proteomes" id="UP001205105"/>
    </source>
</evidence>
<dbReference type="AlphaFoldDB" id="A0AAD5DSQ2"/>
<dbReference type="InterPro" id="IPR001254">
    <property type="entry name" value="Trypsin_dom"/>
</dbReference>
<name>A0AAD5DSQ2_9CHLO</name>
<dbReference type="InterPro" id="IPR033116">
    <property type="entry name" value="TRYPSIN_SER"/>
</dbReference>
<reference evidence="3" key="1">
    <citation type="submission" date="2020-11" db="EMBL/GenBank/DDBJ databases">
        <title>Chlorella ohadii genome sequencing and assembly.</title>
        <authorList>
            <person name="Murik O."/>
            <person name="Treves H."/>
            <person name="Kedem I."/>
            <person name="Shotland Y."/>
            <person name="Kaplan A."/>
        </authorList>
    </citation>
    <scope>NUCLEOTIDE SEQUENCE</scope>
    <source>
        <strain evidence="3">1</strain>
    </source>
</reference>
<protein>
    <recommendedName>
        <fullName evidence="2">Peptidase S1 domain-containing protein</fullName>
    </recommendedName>
</protein>
<dbReference type="PROSITE" id="PS50240">
    <property type="entry name" value="TRYPSIN_DOM"/>
    <property type="match status" value="1"/>
</dbReference>
<dbReference type="InterPro" id="IPR043504">
    <property type="entry name" value="Peptidase_S1_PA_chymotrypsin"/>
</dbReference>
<dbReference type="SUPFAM" id="SSF50494">
    <property type="entry name" value="Trypsin-like serine proteases"/>
    <property type="match status" value="1"/>
</dbReference>
<keyword evidence="4" id="KW-1185">Reference proteome</keyword>
<evidence type="ECO:0000256" key="1">
    <source>
        <dbReference type="ARBA" id="ARBA00023157"/>
    </source>
</evidence>